<sequence>MRKLNMKLALAALHLSLLAIPLTLSGEEAESKDSSCGGMSLEVGIDFIYWKPCVDDLDFALVSDDIIDPEAPAPLVAESGAVVGKYRYLHPHGQGGVKARLGKSDIWNGWDFFFSYTYAASSACGCALESPPGHAWPTLMHAQNTFAGNSVCGKYRLHYQEFDALLSHKVDCGACGYLVPFFGFDSLFLYQNLKSEATDVVDTIIGRSNWRSDLSGAGLKVGCEYRFEITDGLGVYTKASGALLAAQDCSHYRSERENIEEGVNVPLSEGELKFKSKENIIVPGYALGIGAYYRMESEELKAGIHIGYEFVQWFNIPNQRRFPAGGESLARHYSNTTSQLGFHGVTAGFDIGF</sequence>
<dbReference type="RefSeq" id="WP_098038504.1">
    <property type="nucleotide sequence ID" value="NZ_CWGJ01000014.1"/>
</dbReference>
<proteinExistence type="predicted"/>
<dbReference type="Proteomes" id="UP000220251">
    <property type="component" value="Unassembled WGS sequence"/>
</dbReference>
<evidence type="ECO:0000256" key="1">
    <source>
        <dbReference type="SAM" id="SignalP"/>
    </source>
</evidence>
<keyword evidence="1" id="KW-0732">Signal</keyword>
<feature type="chain" id="PRO_5005217781" evidence="1">
    <location>
        <begin position="20"/>
        <end position="353"/>
    </location>
</feature>
<gene>
    <name evidence="2" type="ORF">ELAC_1302</name>
</gene>
<dbReference type="AlphaFoldDB" id="A0A0H5DPX0"/>
<accession>A0A0H5DPX0</accession>
<evidence type="ECO:0000313" key="2">
    <source>
        <dbReference type="EMBL" id="CRX38641.1"/>
    </source>
</evidence>
<dbReference type="InterPro" id="IPR007825">
    <property type="entry name" value="Major_OMP_Legionella"/>
</dbReference>
<evidence type="ECO:0000313" key="3">
    <source>
        <dbReference type="Proteomes" id="UP000220251"/>
    </source>
</evidence>
<dbReference type="Pfam" id="PF05150">
    <property type="entry name" value="Legionella_OMP"/>
    <property type="match status" value="1"/>
</dbReference>
<keyword evidence="3" id="KW-1185">Reference proteome</keyword>
<protein>
    <submittedName>
        <fullName evidence="2">Outer membrane protein</fullName>
    </submittedName>
</protein>
<reference evidence="3" key="1">
    <citation type="submission" date="2015-06" db="EMBL/GenBank/DDBJ databases">
        <authorList>
            <person name="Bertelli C."/>
        </authorList>
    </citation>
    <scope>NUCLEOTIDE SEQUENCE [LARGE SCALE GENOMIC DNA]</scope>
    <source>
        <strain evidence="3">CRIB-30</strain>
    </source>
</reference>
<dbReference type="EMBL" id="CWGJ01000014">
    <property type="protein sequence ID" value="CRX38641.1"/>
    <property type="molecule type" value="Genomic_DNA"/>
</dbReference>
<feature type="signal peptide" evidence="1">
    <location>
        <begin position="1"/>
        <end position="19"/>
    </location>
</feature>
<dbReference type="OrthoDB" id="20326at2"/>
<organism evidence="2 3">
    <name type="scientific">Estrella lausannensis</name>
    <dbReference type="NCBI Taxonomy" id="483423"/>
    <lineage>
        <taxon>Bacteria</taxon>
        <taxon>Pseudomonadati</taxon>
        <taxon>Chlamydiota</taxon>
        <taxon>Chlamydiia</taxon>
        <taxon>Parachlamydiales</taxon>
        <taxon>Candidatus Criblamydiaceae</taxon>
        <taxon>Estrella</taxon>
    </lineage>
</organism>
<name>A0A0H5DPX0_9BACT</name>